<dbReference type="Proteomes" id="UP000601099">
    <property type="component" value="Unassembled WGS sequence"/>
</dbReference>
<sequence>MKTFCLLVGYGLAAALFLAAYAAMFASLRGMPRYQFPRMRAQPVAPVEPAAYRPQPHRLVEPAFFKSRQPVAPRKPVLLLAATAADAGQFVGS</sequence>
<keyword evidence="2" id="KW-1185">Reference proteome</keyword>
<accession>A0ABS0L0K3</accession>
<dbReference type="RefSeq" id="WP_196954666.1">
    <property type="nucleotide sequence ID" value="NZ_JADWYK010000004.1"/>
</dbReference>
<comment type="caution">
    <text evidence="1">The sequence shown here is derived from an EMBL/GenBank/DDBJ whole genome shotgun (WGS) entry which is preliminary data.</text>
</comment>
<organism evidence="1 2">
    <name type="scientific">Hymenobacter guriensis</name>
    <dbReference type="NCBI Taxonomy" id="2793065"/>
    <lineage>
        <taxon>Bacteria</taxon>
        <taxon>Pseudomonadati</taxon>
        <taxon>Bacteroidota</taxon>
        <taxon>Cytophagia</taxon>
        <taxon>Cytophagales</taxon>
        <taxon>Hymenobacteraceae</taxon>
        <taxon>Hymenobacter</taxon>
    </lineage>
</organism>
<reference evidence="1 2" key="1">
    <citation type="submission" date="2020-11" db="EMBL/GenBank/DDBJ databases">
        <title>Hymenobacter sp.</title>
        <authorList>
            <person name="Kim M.K."/>
        </authorList>
    </citation>
    <scope>NUCLEOTIDE SEQUENCE [LARGE SCALE GENOMIC DNA]</scope>
    <source>
        <strain evidence="1 2">BT594</strain>
    </source>
</reference>
<evidence type="ECO:0000313" key="1">
    <source>
        <dbReference type="EMBL" id="MBG8553644.1"/>
    </source>
</evidence>
<dbReference type="EMBL" id="JADWYK010000004">
    <property type="protein sequence ID" value="MBG8553644.1"/>
    <property type="molecule type" value="Genomic_DNA"/>
</dbReference>
<name>A0ABS0L0K3_9BACT</name>
<proteinExistence type="predicted"/>
<protein>
    <submittedName>
        <fullName evidence="1">Uncharacterized protein</fullName>
    </submittedName>
</protein>
<evidence type="ECO:0000313" key="2">
    <source>
        <dbReference type="Proteomes" id="UP000601099"/>
    </source>
</evidence>
<gene>
    <name evidence="1" type="ORF">I5L79_08805</name>
</gene>